<dbReference type="Gene3D" id="2.60.120.200">
    <property type="match status" value="1"/>
</dbReference>
<feature type="transmembrane region" description="Helical" evidence="1">
    <location>
        <begin position="665"/>
        <end position="684"/>
    </location>
</feature>
<dbReference type="AlphaFoldDB" id="A0A1F6GE39"/>
<keyword evidence="1" id="KW-0812">Transmembrane</keyword>
<feature type="transmembrane region" description="Helical" evidence="1">
    <location>
        <begin position="265"/>
        <end position="283"/>
    </location>
</feature>
<keyword evidence="1" id="KW-0472">Membrane</keyword>
<accession>A0A1F6GE39</accession>
<sequence>MKILGLWLRFVGAFLLGLTAIVLYLQAEVWGHRHLSDPTPLPFEQGLTAYYPLAQGLGASHSEAPQLIFYARREQAKGGLYLGGGEKDFLQVDDWFKRQNRDAQEQTMALWVWPQFEQLQYASELPVFWDGDLKSPGRPIHSLWIKNKGKLIHHSLTRIDSFDLETKLPEGPVFLTSILSYREKMVRFYIDGQLAYQGTTEAPGLETTDTLYLGRGLEPERRFNGILGGWTIWNRALSPQEVNQLYQHDQTQQALYANEAGRKTLLYRLVALGLALVGLWLSVPMLRSLRAILKPPTKALHGVFLKAPKPQIIGAVKFISLAQTLGLFGLLLGALYFIYADNFNLPTAHHDQTRYFTEYGTDLANKASCAFDRQHKWLFLVGRPISAFLECQVATRVFVLQDLVFFRFLVLILMAAGATLLAVLAVAVGLPLGVAGLMALAIYCLPGAQNTIFMTNLPNALAPLLGLMSYGALLWPSKTYYQLFGRYLSSLLLLLLATLTYPALSYLFLAPSFLALAFAPFSGRFFWRTGLHLAIRDMALLGAASFGFLLVVKKVIHPLMDYQPSMLPENYQVSLNFSQFWVKLDAFFQAAMPWAFNYWNVYVSEYWGNRLAWVICLAAVIFSLVRWASEKRGALVVNLYSRVFPAAAFLFVSMLPWVLSHTGHLLYRFLMPLSVLALLVLFVLWVRGVELAGLVGLKPKAQKITLYLGAAALALYGAMSANRTTSLNTWNTSVELAYARSILAQYQGKPIKRIHIIRAANDKVGFNGLPSVTDEFNRKSLDIQANVSAFIRLALLGVARHETFSISDCQREQRYCPVETGDQTIFVTHSELGEPVYKSRDMVVIDFNYLFNGNSGKQITDIPWPELP</sequence>
<name>A0A1F6GE39_9PROT</name>
<feature type="transmembrane region" description="Helical" evidence="1">
    <location>
        <begin position="318"/>
        <end position="339"/>
    </location>
</feature>
<dbReference type="Pfam" id="PF13385">
    <property type="entry name" value="Laminin_G_3"/>
    <property type="match status" value="1"/>
</dbReference>
<feature type="transmembrane region" description="Helical" evidence="1">
    <location>
        <begin position="639"/>
        <end position="659"/>
    </location>
</feature>
<feature type="transmembrane region" description="Helical" evidence="1">
    <location>
        <begin position="420"/>
        <end position="445"/>
    </location>
</feature>
<feature type="transmembrane region" description="Helical" evidence="1">
    <location>
        <begin position="611"/>
        <end position="627"/>
    </location>
</feature>
<evidence type="ECO:0000313" key="3">
    <source>
        <dbReference type="Proteomes" id="UP000178449"/>
    </source>
</evidence>
<proteinExistence type="predicted"/>
<reference evidence="2 3" key="1">
    <citation type="journal article" date="2016" name="Nat. Commun.">
        <title>Thousands of microbial genomes shed light on interconnected biogeochemical processes in an aquifer system.</title>
        <authorList>
            <person name="Anantharaman K."/>
            <person name="Brown C.T."/>
            <person name="Hug L.A."/>
            <person name="Sharon I."/>
            <person name="Castelle C.J."/>
            <person name="Probst A.J."/>
            <person name="Thomas B.C."/>
            <person name="Singh A."/>
            <person name="Wilkins M.J."/>
            <person name="Karaoz U."/>
            <person name="Brodie E.L."/>
            <person name="Williams K.H."/>
            <person name="Hubbard S.S."/>
            <person name="Banfield J.F."/>
        </authorList>
    </citation>
    <scope>NUCLEOTIDE SEQUENCE [LARGE SCALE GENOMIC DNA]</scope>
</reference>
<organism evidence="2 3">
    <name type="scientific">Candidatus Lambdaproteobacteria bacterium RIFOXYD2_FULL_50_16</name>
    <dbReference type="NCBI Taxonomy" id="1817772"/>
    <lineage>
        <taxon>Bacteria</taxon>
        <taxon>Pseudomonadati</taxon>
        <taxon>Pseudomonadota</taxon>
        <taxon>Candidatus Lambdaproteobacteria</taxon>
    </lineage>
</organism>
<dbReference type="InterPro" id="IPR013320">
    <property type="entry name" value="ConA-like_dom_sf"/>
</dbReference>
<protein>
    <recommendedName>
        <fullName evidence="4">LamG-like jellyroll fold domain-containing protein</fullName>
    </recommendedName>
</protein>
<dbReference type="EMBL" id="MFNE01000014">
    <property type="protein sequence ID" value="OGG96381.1"/>
    <property type="molecule type" value="Genomic_DNA"/>
</dbReference>
<dbReference type="SUPFAM" id="SSF49899">
    <property type="entry name" value="Concanavalin A-like lectins/glucanases"/>
    <property type="match status" value="1"/>
</dbReference>
<feature type="transmembrane region" description="Helical" evidence="1">
    <location>
        <begin position="6"/>
        <end position="25"/>
    </location>
</feature>
<keyword evidence="1" id="KW-1133">Transmembrane helix</keyword>
<feature type="transmembrane region" description="Helical" evidence="1">
    <location>
        <begin position="481"/>
        <end position="499"/>
    </location>
</feature>
<dbReference type="Proteomes" id="UP000178449">
    <property type="component" value="Unassembled WGS sequence"/>
</dbReference>
<feature type="transmembrane region" description="Helical" evidence="1">
    <location>
        <begin position="533"/>
        <end position="552"/>
    </location>
</feature>
<gene>
    <name evidence="2" type="ORF">A2527_02125</name>
</gene>
<feature type="transmembrane region" description="Helical" evidence="1">
    <location>
        <begin position="704"/>
        <end position="721"/>
    </location>
</feature>
<comment type="caution">
    <text evidence="2">The sequence shown here is derived from an EMBL/GenBank/DDBJ whole genome shotgun (WGS) entry which is preliminary data.</text>
</comment>
<feature type="transmembrane region" description="Helical" evidence="1">
    <location>
        <begin position="393"/>
        <end position="414"/>
    </location>
</feature>
<evidence type="ECO:0008006" key="4">
    <source>
        <dbReference type="Google" id="ProtNLM"/>
    </source>
</evidence>
<evidence type="ECO:0000313" key="2">
    <source>
        <dbReference type="EMBL" id="OGG96381.1"/>
    </source>
</evidence>
<feature type="transmembrane region" description="Helical" evidence="1">
    <location>
        <begin position="457"/>
        <end position="475"/>
    </location>
</feature>
<evidence type="ECO:0000256" key="1">
    <source>
        <dbReference type="SAM" id="Phobius"/>
    </source>
</evidence>